<comment type="caution">
    <text evidence="1">The sequence shown here is derived from an EMBL/GenBank/DDBJ whole genome shotgun (WGS) entry which is preliminary data.</text>
</comment>
<proteinExistence type="predicted"/>
<protein>
    <submittedName>
        <fullName evidence="1">Uncharacterized protein</fullName>
    </submittedName>
</protein>
<evidence type="ECO:0000313" key="2">
    <source>
        <dbReference type="Proteomes" id="UP000827872"/>
    </source>
</evidence>
<gene>
    <name evidence="1" type="ORF">K3G42_028325</name>
</gene>
<evidence type="ECO:0000313" key="1">
    <source>
        <dbReference type="EMBL" id="KAH8008204.1"/>
    </source>
</evidence>
<dbReference type="Proteomes" id="UP000827872">
    <property type="component" value="Linkage Group LG06"/>
</dbReference>
<sequence length="134" mass="14839">MVCSRQKSVEATRLSAQKSVPLSSVRLTLKEAFLGFQSARAQLLLDQLLNQPQSFPEEPPFVLEIRSPNQARSKRICPSHYPLCIPAGIGGYFRVSLHRTGQSVRELKLRTRVWGSGWGSGTEGPASPCQTFRA</sequence>
<reference evidence="1" key="1">
    <citation type="submission" date="2021-08" db="EMBL/GenBank/DDBJ databases">
        <title>The first chromosome-level gecko genome reveals the dynamic sex chromosomes of Neotropical dwarf geckos (Sphaerodactylidae: Sphaerodactylus).</title>
        <authorList>
            <person name="Pinto B.J."/>
            <person name="Keating S.E."/>
            <person name="Gamble T."/>
        </authorList>
    </citation>
    <scope>NUCLEOTIDE SEQUENCE</scope>
    <source>
        <strain evidence="1">TG3544</strain>
    </source>
</reference>
<name>A0ACB8FT25_9SAUR</name>
<keyword evidence="2" id="KW-1185">Reference proteome</keyword>
<organism evidence="1 2">
    <name type="scientific">Sphaerodactylus townsendi</name>
    <dbReference type="NCBI Taxonomy" id="933632"/>
    <lineage>
        <taxon>Eukaryota</taxon>
        <taxon>Metazoa</taxon>
        <taxon>Chordata</taxon>
        <taxon>Craniata</taxon>
        <taxon>Vertebrata</taxon>
        <taxon>Euteleostomi</taxon>
        <taxon>Lepidosauria</taxon>
        <taxon>Squamata</taxon>
        <taxon>Bifurcata</taxon>
        <taxon>Gekkota</taxon>
        <taxon>Sphaerodactylidae</taxon>
        <taxon>Sphaerodactylus</taxon>
    </lineage>
</organism>
<accession>A0ACB8FT25</accession>
<dbReference type="EMBL" id="CM037619">
    <property type="protein sequence ID" value="KAH8008204.1"/>
    <property type="molecule type" value="Genomic_DNA"/>
</dbReference>